<dbReference type="Proteomes" id="UP000054937">
    <property type="component" value="Unassembled WGS sequence"/>
</dbReference>
<dbReference type="PRINTS" id="PR01543">
    <property type="entry name" value="ANATRNSFRASE"/>
</dbReference>
<evidence type="ECO:0000313" key="3">
    <source>
        <dbReference type="EMBL" id="KRX04445.1"/>
    </source>
</evidence>
<dbReference type="SUPFAM" id="SSF54001">
    <property type="entry name" value="Cysteine proteinases"/>
    <property type="match status" value="1"/>
</dbReference>
<comment type="similarity">
    <text evidence="1 2">Belongs to the arylamine N-acetyltransferase family.</text>
</comment>
<keyword evidence="4" id="KW-1185">Reference proteome</keyword>
<evidence type="ECO:0000313" key="4">
    <source>
        <dbReference type="Proteomes" id="UP000054937"/>
    </source>
</evidence>
<dbReference type="InterPro" id="IPR038765">
    <property type="entry name" value="Papain-like_cys_pep_sf"/>
</dbReference>
<dbReference type="Gene3D" id="3.30.2140.20">
    <property type="match status" value="1"/>
</dbReference>
<comment type="caution">
    <text evidence="3">The sequence shown here is derived from an EMBL/GenBank/DDBJ whole genome shotgun (WGS) entry which is preliminary data.</text>
</comment>
<dbReference type="GO" id="GO:0016407">
    <property type="term" value="F:acetyltransferase activity"/>
    <property type="evidence" value="ECO:0007669"/>
    <property type="project" value="InterPro"/>
</dbReference>
<accession>A0A0V0QQJ7</accession>
<dbReference type="AlphaFoldDB" id="A0A0V0QQJ7"/>
<dbReference type="PANTHER" id="PTHR11786:SF0">
    <property type="entry name" value="ARYLAMINE N-ACETYLTRANSFERASE 4-RELATED"/>
    <property type="match status" value="1"/>
</dbReference>
<gene>
    <name evidence="3" type="ORF">PPERSA_00214</name>
</gene>
<dbReference type="Pfam" id="PF00797">
    <property type="entry name" value="Acetyltransf_2"/>
    <property type="match status" value="1"/>
</dbReference>
<evidence type="ECO:0000256" key="2">
    <source>
        <dbReference type="RuleBase" id="RU003452"/>
    </source>
</evidence>
<dbReference type="InParanoid" id="A0A0V0QQJ7"/>
<dbReference type="InterPro" id="IPR001447">
    <property type="entry name" value="Arylamine_N-AcTrfase"/>
</dbReference>
<sequence>MSLSQQQTENYLKRINTEKKQPSVQYLFEIVKNQQIFIPFENLQVYFKKSINLDIQALYDKIVQNKQGGVCYELHVHLVAHLKNLGFQAYLVKGNVADFVNGGFDENNMHNIIIVDFNNDEKYMVDVGFGDFYTKPILLKGNQIELEDFGGKYMLKLIEFQNVKQYGVYALKNNKTQELFCVDFQREQKPDLFLEGFKQNVSNPKWIFINQLIILKHYYKEVNGVQ</sequence>
<dbReference type="EMBL" id="LDAU01000116">
    <property type="protein sequence ID" value="KRX04445.1"/>
    <property type="molecule type" value="Genomic_DNA"/>
</dbReference>
<keyword evidence="2" id="KW-0808">Transferase</keyword>
<organism evidence="3 4">
    <name type="scientific">Pseudocohnilembus persalinus</name>
    <name type="common">Ciliate</name>
    <dbReference type="NCBI Taxonomy" id="266149"/>
    <lineage>
        <taxon>Eukaryota</taxon>
        <taxon>Sar</taxon>
        <taxon>Alveolata</taxon>
        <taxon>Ciliophora</taxon>
        <taxon>Intramacronucleata</taxon>
        <taxon>Oligohymenophorea</taxon>
        <taxon>Scuticociliatia</taxon>
        <taxon>Philasterida</taxon>
        <taxon>Pseudocohnilembidae</taxon>
        <taxon>Pseudocohnilembus</taxon>
    </lineage>
</organism>
<evidence type="ECO:0000256" key="1">
    <source>
        <dbReference type="ARBA" id="ARBA00006547"/>
    </source>
</evidence>
<dbReference type="InterPro" id="IPR053710">
    <property type="entry name" value="Arylamine_NAT_domain_sf"/>
</dbReference>
<dbReference type="OrthoDB" id="10260017at2759"/>
<protein>
    <submittedName>
        <fullName evidence="3">Uncharacterized protein</fullName>
    </submittedName>
</protein>
<proteinExistence type="inferred from homology"/>
<name>A0A0V0QQJ7_PSEPJ</name>
<dbReference type="PANTHER" id="PTHR11786">
    <property type="entry name" value="N-HYDROXYARYLAMINE O-ACETYLTRANSFERASE"/>
    <property type="match status" value="1"/>
</dbReference>
<reference evidence="3 4" key="1">
    <citation type="journal article" date="2015" name="Sci. Rep.">
        <title>Genome of the facultative scuticociliatosis pathogen Pseudocohnilembus persalinus provides insight into its virulence through horizontal gene transfer.</title>
        <authorList>
            <person name="Xiong J."/>
            <person name="Wang G."/>
            <person name="Cheng J."/>
            <person name="Tian M."/>
            <person name="Pan X."/>
            <person name="Warren A."/>
            <person name="Jiang C."/>
            <person name="Yuan D."/>
            <person name="Miao W."/>
        </authorList>
    </citation>
    <scope>NUCLEOTIDE SEQUENCE [LARGE SCALE GENOMIC DNA]</scope>
    <source>
        <strain evidence="3">36N120E</strain>
    </source>
</reference>
<keyword evidence="2" id="KW-0012">Acyltransferase</keyword>